<dbReference type="EMBL" id="DVGZ01000060">
    <property type="protein sequence ID" value="HIR47207.1"/>
    <property type="molecule type" value="Genomic_DNA"/>
</dbReference>
<evidence type="ECO:0000313" key="2">
    <source>
        <dbReference type="EMBL" id="HIR47207.1"/>
    </source>
</evidence>
<dbReference type="InterPro" id="IPR003033">
    <property type="entry name" value="SCP2_sterol-bd_dom"/>
</dbReference>
<dbReference type="GO" id="GO:0005829">
    <property type="term" value="C:cytosol"/>
    <property type="evidence" value="ECO:0007669"/>
    <property type="project" value="TreeGrafter"/>
</dbReference>
<dbReference type="PANTHER" id="PTHR10094:SF25">
    <property type="entry name" value="SCP2 STEROL-BINDING DOMAIN-CONTAINING PROTEIN 1"/>
    <property type="match status" value="1"/>
</dbReference>
<dbReference type="AlphaFoldDB" id="A0A9D1DEH4"/>
<dbReference type="Pfam" id="PF02036">
    <property type="entry name" value="SCP2"/>
    <property type="match status" value="1"/>
</dbReference>
<accession>A0A9D1DEH4</accession>
<evidence type="ECO:0000313" key="3">
    <source>
        <dbReference type="Proteomes" id="UP000824242"/>
    </source>
</evidence>
<reference evidence="2" key="1">
    <citation type="submission" date="2020-10" db="EMBL/GenBank/DDBJ databases">
        <authorList>
            <person name="Gilroy R."/>
        </authorList>
    </citation>
    <scope>NUCLEOTIDE SEQUENCE</scope>
    <source>
        <strain evidence="2">ChiSxjej1B13-7958</strain>
    </source>
</reference>
<reference evidence="2" key="2">
    <citation type="journal article" date="2021" name="PeerJ">
        <title>Extensive microbial diversity within the chicken gut microbiome revealed by metagenomics and culture.</title>
        <authorList>
            <person name="Gilroy R."/>
            <person name="Ravi A."/>
            <person name="Getino M."/>
            <person name="Pursley I."/>
            <person name="Horton D.L."/>
            <person name="Alikhan N.F."/>
            <person name="Baker D."/>
            <person name="Gharbi K."/>
            <person name="Hall N."/>
            <person name="Watson M."/>
            <person name="Adriaenssens E.M."/>
            <person name="Foster-Nyarko E."/>
            <person name="Jarju S."/>
            <person name="Secka A."/>
            <person name="Antonio M."/>
            <person name="Oren A."/>
            <person name="Chaudhuri R.R."/>
            <person name="La Ragione R."/>
            <person name="Hildebrand F."/>
            <person name="Pallen M.J."/>
        </authorList>
    </citation>
    <scope>NUCLEOTIDE SEQUENCE</scope>
    <source>
        <strain evidence="2">ChiSxjej1B13-7958</strain>
    </source>
</reference>
<feature type="domain" description="SCP2" evidence="1">
    <location>
        <begin position="8"/>
        <end position="106"/>
    </location>
</feature>
<dbReference type="Proteomes" id="UP000824242">
    <property type="component" value="Unassembled WGS sequence"/>
</dbReference>
<dbReference type="PANTHER" id="PTHR10094">
    <property type="entry name" value="STEROL CARRIER PROTEIN 2 SCP-2 FAMILY PROTEIN"/>
    <property type="match status" value="1"/>
</dbReference>
<dbReference type="Gene3D" id="3.30.1050.10">
    <property type="entry name" value="SCP2 sterol-binding domain"/>
    <property type="match status" value="1"/>
</dbReference>
<dbReference type="InterPro" id="IPR036527">
    <property type="entry name" value="SCP2_sterol-bd_dom_sf"/>
</dbReference>
<gene>
    <name evidence="2" type="ORF">IAB89_06050</name>
</gene>
<comment type="caution">
    <text evidence="2">The sequence shown here is derived from an EMBL/GenBank/DDBJ whole genome shotgun (WGS) entry which is preliminary data.</text>
</comment>
<organism evidence="2 3">
    <name type="scientific">Candidatus Caccousia avicola</name>
    <dbReference type="NCBI Taxonomy" id="2840721"/>
    <lineage>
        <taxon>Bacteria</taxon>
        <taxon>Bacillati</taxon>
        <taxon>Bacillota</taxon>
        <taxon>Clostridia</taxon>
        <taxon>Eubacteriales</taxon>
        <taxon>Oscillospiraceae</taxon>
        <taxon>Oscillospiraceae incertae sedis</taxon>
        <taxon>Candidatus Caccousia</taxon>
    </lineage>
</organism>
<proteinExistence type="predicted"/>
<dbReference type="SUPFAM" id="SSF55718">
    <property type="entry name" value="SCP-like"/>
    <property type="match status" value="1"/>
</dbReference>
<protein>
    <submittedName>
        <fullName evidence="2">SCP2 sterol-binding domain-containing protein</fullName>
    </submittedName>
</protein>
<sequence length="106" mass="11817">MTFSEFFALVKEKLSQADVSAIHEDVAFQFDITGQEAGTFYVELKGGKLSVEPYDYHDRDARITCSADTLMKIAAGKLDPVAAFTLRKIKVDGKIEKALLLKQLMK</sequence>
<name>A0A9D1DEH4_9FIRM</name>
<evidence type="ECO:0000259" key="1">
    <source>
        <dbReference type="Pfam" id="PF02036"/>
    </source>
</evidence>